<evidence type="ECO:0000256" key="6">
    <source>
        <dbReference type="SAM" id="Phobius"/>
    </source>
</evidence>
<feature type="transmembrane region" description="Helical" evidence="6">
    <location>
        <begin position="245"/>
        <end position="267"/>
    </location>
</feature>
<dbReference type="PIRSF" id="PIRSF035875">
    <property type="entry name" value="RNase_BN"/>
    <property type="match status" value="1"/>
</dbReference>
<sequence length="287" mass="31423">MNALRWLRSTFGIFYDAVMRFSRDDGWAIASHIALSILTSMFPFLIFVTALAGFIGSQNLAEEAVRILFQTWPQDVAAPLAAEVHNVLTRAHGGLLTISIVLAIYFSASGVEALRIGLNRAYGVVEERPWWLLRLESIAYVLVGAVSILTLALLVAFGSLIWTAVLRFAPNLEPLDQVITFGRFGIATLVLLAALFIVHKFLPAGRRTLREVAIGILLTFVLWVAAGVAFGSYVAQFARNYVTTYAGLASVMIAIVFLYMVAAIFIFGGELNAAILRAPRKQEATKL</sequence>
<feature type="transmembrane region" description="Helical" evidence="6">
    <location>
        <begin position="139"/>
        <end position="164"/>
    </location>
</feature>
<evidence type="ECO:0000256" key="1">
    <source>
        <dbReference type="ARBA" id="ARBA00004651"/>
    </source>
</evidence>
<organism evidence="7 8">
    <name type="scientific">Methylocapsa polymorpha</name>
    <dbReference type="NCBI Taxonomy" id="3080828"/>
    <lineage>
        <taxon>Bacteria</taxon>
        <taxon>Pseudomonadati</taxon>
        <taxon>Pseudomonadota</taxon>
        <taxon>Alphaproteobacteria</taxon>
        <taxon>Hyphomicrobiales</taxon>
        <taxon>Beijerinckiaceae</taxon>
        <taxon>Methylocapsa</taxon>
    </lineage>
</organism>
<dbReference type="EMBL" id="CP136862">
    <property type="protein sequence ID" value="WOJ89807.1"/>
    <property type="molecule type" value="Genomic_DNA"/>
</dbReference>
<dbReference type="Proteomes" id="UP001626536">
    <property type="component" value="Chromosome"/>
</dbReference>
<keyword evidence="5 6" id="KW-0472">Membrane</keyword>
<name>A0ABZ0HSP8_9HYPH</name>
<feature type="transmembrane region" description="Helical" evidence="6">
    <location>
        <begin position="184"/>
        <end position="202"/>
    </location>
</feature>
<dbReference type="PANTHER" id="PTHR30213">
    <property type="entry name" value="INNER MEMBRANE PROTEIN YHJD"/>
    <property type="match status" value="1"/>
</dbReference>
<dbReference type="Pfam" id="PF03631">
    <property type="entry name" value="Virul_fac_BrkB"/>
    <property type="match status" value="1"/>
</dbReference>
<keyword evidence="2" id="KW-1003">Cell membrane</keyword>
<accession>A0ABZ0HSP8</accession>
<proteinExistence type="predicted"/>
<keyword evidence="8" id="KW-1185">Reference proteome</keyword>
<dbReference type="PANTHER" id="PTHR30213:SF0">
    <property type="entry name" value="UPF0761 MEMBRANE PROTEIN YIHY"/>
    <property type="match status" value="1"/>
</dbReference>
<evidence type="ECO:0000256" key="4">
    <source>
        <dbReference type="ARBA" id="ARBA00022989"/>
    </source>
</evidence>
<evidence type="ECO:0000256" key="3">
    <source>
        <dbReference type="ARBA" id="ARBA00022692"/>
    </source>
</evidence>
<evidence type="ECO:0000313" key="8">
    <source>
        <dbReference type="Proteomes" id="UP001626536"/>
    </source>
</evidence>
<evidence type="ECO:0000256" key="5">
    <source>
        <dbReference type="ARBA" id="ARBA00023136"/>
    </source>
</evidence>
<evidence type="ECO:0000256" key="2">
    <source>
        <dbReference type="ARBA" id="ARBA00022475"/>
    </source>
</evidence>
<gene>
    <name evidence="7" type="ORF">RZS28_00385</name>
</gene>
<reference evidence="7 8" key="1">
    <citation type="submission" date="2023-10" db="EMBL/GenBank/DDBJ databases">
        <title>Novel methanotroph of the genus Methylocapsa from a subarctic wetland.</title>
        <authorList>
            <person name="Belova S.E."/>
            <person name="Oshkin I.Y."/>
            <person name="Miroshnikov K."/>
            <person name="Dedysh S.N."/>
        </authorList>
    </citation>
    <scope>NUCLEOTIDE SEQUENCE [LARGE SCALE GENOMIC DNA]</scope>
    <source>
        <strain evidence="7 8">RX1</strain>
    </source>
</reference>
<dbReference type="RefSeq" id="WP_407339253.1">
    <property type="nucleotide sequence ID" value="NZ_CP136862.1"/>
</dbReference>
<dbReference type="InterPro" id="IPR017039">
    <property type="entry name" value="Virul_fac_BrkB"/>
</dbReference>
<keyword evidence="4 6" id="KW-1133">Transmembrane helix</keyword>
<keyword evidence="3 6" id="KW-0812">Transmembrane</keyword>
<protein>
    <submittedName>
        <fullName evidence="7">YihY/virulence factor BrkB family protein</fullName>
    </submittedName>
</protein>
<feature type="transmembrane region" description="Helical" evidence="6">
    <location>
        <begin position="29"/>
        <end position="55"/>
    </location>
</feature>
<feature type="transmembrane region" description="Helical" evidence="6">
    <location>
        <begin position="95"/>
        <end position="118"/>
    </location>
</feature>
<feature type="transmembrane region" description="Helical" evidence="6">
    <location>
        <begin position="214"/>
        <end position="233"/>
    </location>
</feature>
<comment type="subcellular location">
    <subcellularLocation>
        <location evidence="1">Cell membrane</location>
        <topology evidence="1">Multi-pass membrane protein</topology>
    </subcellularLocation>
</comment>
<evidence type="ECO:0000313" key="7">
    <source>
        <dbReference type="EMBL" id="WOJ89807.1"/>
    </source>
</evidence>